<evidence type="ECO:0000259" key="11">
    <source>
        <dbReference type="PROSITE" id="PS50885"/>
    </source>
</evidence>
<comment type="subcellular location">
    <subcellularLocation>
        <location evidence="1">Cell membrane</location>
        <topology evidence="1">Multi-pass membrane protein</topology>
    </subcellularLocation>
</comment>
<keyword evidence="2" id="KW-1003">Cell membrane</keyword>
<dbReference type="SMART" id="SM00304">
    <property type="entry name" value="HAMP"/>
    <property type="match status" value="1"/>
</dbReference>
<dbReference type="CDD" id="cd18774">
    <property type="entry name" value="PDC2_HK_sensor"/>
    <property type="match status" value="1"/>
</dbReference>
<dbReference type="Proteomes" id="UP000030595">
    <property type="component" value="Unassembled WGS sequence"/>
</dbReference>
<sequence>MKYVRTIRGKLLLFSLTLLLVPSIIIGSVSYYQAKNSMDELGESIIKNSVESSLQLIENVNKQVESGTITLEEGKEQVKETLIGKMNADGTREISYPGDLGENGYIYILGHDGTLLGHPTREGDNLWNDQDSSGQYFIREVKNQALNGGGFTYYEFELPGQDVVAPKLIYSKLDPNWDWIIASGTYNQDFNAPAFGLLQVIIITIAVAIVFGILLTFVFSRHLAKPLKKLSERVSEVAKGNLTVEIKEMQRKDEVGTLNNGFSHMVDQLKNVISGVESTITEIQSTSSNLTAVAEETTAYGENIVSAVTEVAKGASQQASDAEETNKTTIELANEIEVLSSKNASVLESSNLMRKSNELGMRNLAVLKERSNESYQVITTVQSVFESLIIKVKEIEGIVGTINDISDQTNLLALNASIEAARAGEHGKGFAIVAEEVRKLADQTSEATELVRNTLRGIVNETTIVTEEMSKTNIIVQDQNKSVAETESSFKEIDTAVENIISTIEAVSESVQLLNESKNIVINSIESITKISENNAATAEEVTASVEEQQKAIQLVTEASNDLSLEITALQETISQFTVK</sequence>
<dbReference type="EMBL" id="JPVQ01000004">
    <property type="protein sequence ID" value="KGR91782.1"/>
    <property type="molecule type" value="Genomic_DNA"/>
</dbReference>
<evidence type="ECO:0000256" key="8">
    <source>
        <dbReference type="PROSITE-ProRule" id="PRU00284"/>
    </source>
</evidence>
<evidence type="ECO:0000313" key="13">
    <source>
        <dbReference type="Proteomes" id="UP000030595"/>
    </source>
</evidence>
<dbReference type="PANTHER" id="PTHR32089">
    <property type="entry name" value="METHYL-ACCEPTING CHEMOTAXIS PROTEIN MCPB"/>
    <property type="match status" value="1"/>
</dbReference>
<dbReference type="SUPFAM" id="SSF58104">
    <property type="entry name" value="Methyl-accepting chemotaxis protein (MCP) signaling domain"/>
    <property type="match status" value="1"/>
</dbReference>
<dbReference type="Pfam" id="PF00015">
    <property type="entry name" value="MCPsignal"/>
    <property type="match status" value="1"/>
</dbReference>
<keyword evidence="3 9" id="KW-0812">Transmembrane</keyword>
<gene>
    <name evidence="12" type="ORF">CD30_04180</name>
</gene>
<dbReference type="InterPro" id="IPR033480">
    <property type="entry name" value="sCache_2"/>
</dbReference>
<evidence type="ECO:0000256" key="2">
    <source>
        <dbReference type="ARBA" id="ARBA00022475"/>
    </source>
</evidence>
<dbReference type="SMART" id="SM01049">
    <property type="entry name" value="Cache_2"/>
    <property type="match status" value="1"/>
</dbReference>
<keyword evidence="4 9" id="KW-1133">Transmembrane helix</keyword>
<evidence type="ECO:0000256" key="6">
    <source>
        <dbReference type="ARBA" id="ARBA00023224"/>
    </source>
</evidence>
<keyword evidence="5 9" id="KW-0472">Membrane</keyword>
<accession>A0A0A3JXU3</accession>
<evidence type="ECO:0000259" key="10">
    <source>
        <dbReference type="PROSITE" id="PS50111"/>
    </source>
</evidence>
<dbReference type="Gene3D" id="1.10.287.950">
    <property type="entry name" value="Methyl-accepting chemotaxis protein"/>
    <property type="match status" value="1"/>
</dbReference>
<proteinExistence type="inferred from homology"/>
<evidence type="ECO:0000256" key="9">
    <source>
        <dbReference type="SAM" id="Phobius"/>
    </source>
</evidence>
<dbReference type="PROSITE" id="PS50111">
    <property type="entry name" value="CHEMOTAXIS_TRANSDUC_2"/>
    <property type="match status" value="1"/>
</dbReference>
<name>A0A0A3JXU3_9BACL</name>
<evidence type="ECO:0000256" key="5">
    <source>
        <dbReference type="ARBA" id="ARBA00023136"/>
    </source>
</evidence>
<dbReference type="Gene3D" id="6.10.340.10">
    <property type="match status" value="1"/>
</dbReference>
<comment type="similarity">
    <text evidence="7">Belongs to the methyl-accepting chemotaxis (MCP) protein family.</text>
</comment>
<dbReference type="GO" id="GO:0005886">
    <property type="term" value="C:plasma membrane"/>
    <property type="evidence" value="ECO:0007669"/>
    <property type="project" value="UniProtKB-SubCell"/>
</dbReference>
<comment type="caution">
    <text evidence="12">The sequence shown here is derived from an EMBL/GenBank/DDBJ whole genome shotgun (WGS) entry which is preliminary data.</text>
</comment>
<dbReference type="Gene3D" id="3.30.450.20">
    <property type="entry name" value="PAS domain"/>
    <property type="match status" value="1"/>
</dbReference>
<feature type="transmembrane region" description="Helical" evidence="9">
    <location>
        <begin position="197"/>
        <end position="219"/>
    </location>
</feature>
<keyword evidence="6 8" id="KW-0807">Transducer</keyword>
<feature type="domain" description="HAMP" evidence="11">
    <location>
        <begin position="221"/>
        <end position="274"/>
    </location>
</feature>
<dbReference type="CDD" id="cd06225">
    <property type="entry name" value="HAMP"/>
    <property type="match status" value="1"/>
</dbReference>
<dbReference type="Pfam" id="PF17200">
    <property type="entry name" value="sCache_2"/>
    <property type="match status" value="1"/>
</dbReference>
<dbReference type="PROSITE" id="PS50885">
    <property type="entry name" value="HAMP"/>
    <property type="match status" value="1"/>
</dbReference>
<feature type="domain" description="Methyl-accepting transducer" evidence="10">
    <location>
        <begin position="293"/>
        <end position="550"/>
    </location>
</feature>
<dbReference type="InterPro" id="IPR004089">
    <property type="entry name" value="MCPsignal_dom"/>
</dbReference>
<dbReference type="SMART" id="SM00283">
    <property type="entry name" value="MA"/>
    <property type="match status" value="1"/>
</dbReference>
<evidence type="ECO:0000256" key="3">
    <source>
        <dbReference type="ARBA" id="ARBA00022692"/>
    </source>
</evidence>
<evidence type="ECO:0000256" key="4">
    <source>
        <dbReference type="ARBA" id="ARBA00022989"/>
    </source>
</evidence>
<dbReference type="GO" id="GO:0007165">
    <property type="term" value="P:signal transduction"/>
    <property type="evidence" value="ECO:0007669"/>
    <property type="project" value="UniProtKB-KW"/>
</dbReference>
<evidence type="ECO:0000256" key="1">
    <source>
        <dbReference type="ARBA" id="ARBA00004651"/>
    </source>
</evidence>
<dbReference type="Pfam" id="PF00672">
    <property type="entry name" value="HAMP"/>
    <property type="match status" value="1"/>
</dbReference>
<protein>
    <submittedName>
        <fullName evidence="12">Chemotaxis protein</fullName>
    </submittedName>
</protein>
<dbReference type="AlphaFoldDB" id="A0A0A3JXU3"/>
<dbReference type="InterPro" id="IPR003660">
    <property type="entry name" value="HAMP_dom"/>
</dbReference>
<evidence type="ECO:0000256" key="7">
    <source>
        <dbReference type="ARBA" id="ARBA00029447"/>
    </source>
</evidence>
<dbReference type="eggNOG" id="COG0840">
    <property type="taxonomic scope" value="Bacteria"/>
</dbReference>
<dbReference type="OrthoDB" id="9810264at2"/>
<organism evidence="12 13">
    <name type="scientific">Ureibacillus massiliensis 4400831 = CIP 108448 = CCUG 49529</name>
    <dbReference type="NCBI Taxonomy" id="1211035"/>
    <lineage>
        <taxon>Bacteria</taxon>
        <taxon>Bacillati</taxon>
        <taxon>Bacillota</taxon>
        <taxon>Bacilli</taxon>
        <taxon>Bacillales</taxon>
        <taxon>Caryophanaceae</taxon>
        <taxon>Ureibacillus</taxon>
    </lineage>
</organism>
<reference evidence="12 13" key="1">
    <citation type="submission" date="2014-02" db="EMBL/GenBank/DDBJ databases">
        <title>Draft genome sequence of Lysinibacillus massiliensis CCUG 49529.</title>
        <authorList>
            <person name="Zhang F."/>
            <person name="Wang G."/>
            <person name="Zhang L."/>
        </authorList>
    </citation>
    <scope>NUCLEOTIDE SEQUENCE [LARGE SCALE GENOMIC DNA]</scope>
    <source>
        <strain evidence="12 13">CCUG 49529</strain>
    </source>
</reference>
<evidence type="ECO:0000313" key="12">
    <source>
        <dbReference type="EMBL" id="KGR91782.1"/>
    </source>
</evidence>
<keyword evidence="13" id="KW-1185">Reference proteome</keyword>
<dbReference type="PANTHER" id="PTHR32089:SF112">
    <property type="entry name" value="LYSOZYME-LIKE PROTEIN-RELATED"/>
    <property type="match status" value="1"/>
</dbReference>